<dbReference type="Pfam" id="PF07681">
    <property type="entry name" value="DoxX"/>
    <property type="match status" value="1"/>
</dbReference>
<feature type="compositionally biased region" description="Polar residues" evidence="7">
    <location>
        <begin position="113"/>
        <end position="137"/>
    </location>
</feature>
<evidence type="ECO:0000313" key="10">
    <source>
        <dbReference type="Proteomes" id="UP000424462"/>
    </source>
</evidence>
<feature type="compositionally biased region" description="Basic and acidic residues" evidence="7">
    <location>
        <begin position="1"/>
        <end position="15"/>
    </location>
</feature>
<feature type="transmembrane region" description="Helical" evidence="8">
    <location>
        <begin position="198"/>
        <end position="220"/>
    </location>
</feature>
<feature type="compositionally biased region" description="Polar residues" evidence="7">
    <location>
        <begin position="166"/>
        <end position="176"/>
    </location>
</feature>
<dbReference type="RefSeq" id="WP_156230674.1">
    <property type="nucleotide sequence ID" value="NZ_CP046455.1"/>
</dbReference>
<dbReference type="GO" id="GO:0005886">
    <property type="term" value="C:plasma membrane"/>
    <property type="evidence" value="ECO:0007669"/>
    <property type="project" value="UniProtKB-SubCell"/>
</dbReference>
<name>A0A6B8VSL6_9CORY</name>
<dbReference type="KEGG" id="cok:COCCU_06045"/>
<evidence type="ECO:0000256" key="5">
    <source>
        <dbReference type="ARBA" id="ARBA00022989"/>
    </source>
</evidence>
<dbReference type="PANTHER" id="PTHR33452:SF1">
    <property type="entry name" value="INNER MEMBRANE PROTEIN YPHA-RELATED"/>
    <property type="match status" value="1"/>
</dbReference>
<dbReference type="PANTHER" id="PTHR33452">
    <property type="entry name" value="OXIDOREDUCTASE CATD-RELATED"/>
    <property type="match status" value="1"/>
</dbReference>
<sequence length="359" mass="37541">MSDEQKNPKPDRAGDGLDDLDVPTYRPGRAASATSGKEEVPSTSIYERIGRAAPQSIPAKPKQKGADVPPAPSGEETSSFKAASVPERSEPLRSDAPTTAFSRPPKTEAAAAKTTQIPAESSYQDTDFAPTTSGDTVTSSTQPTSESTPQPFDTPAAAGTSGGLYTGSTAVDATTDTPDEIRDKAREGKRGTIDWGILLIRLLLGAYLVLTSVATFFQLGGNAGLAGLESEYAGYVLPNILAILVPSLQLAAGVFLIFGLITPLFAAIATVVTSFTALHALSDSGAGLNIFAWDDSVMLSVILLVISLALQFTGPGLYSFDFSRGWARRPLVSSWIFVVLGIAGAVALWWFGAGVNPLN</sequence>
<feature type="region of interest" description="Disordered" evidence="7">
    <location>
        <begin position="1"/>
        <end position="185"/>
    </location>
</feature>
<reference evidence="9 10" key="1">
    <citation type="submission" date="2019-11" db="EMBL/GenBank/DDBJ databases">
        <title>Complete genome sequence of Corynebacterium kalinowskii 1959, a novel Corynebacterium species isolated from soil of a small paddock in Vilsendorf, Germany.</title>
        <authorList>
            <person name="Schaffert L."/>
            <person name="Ruwe M."/>
            <person name="Milse J."/>
            <person name="Hanuschka K."/>
            <person name="Ortseifen V."/>
            <person name="Droste J."/>
            <person name="Brandt D."/>
            <person name="Schlueter L."/>
            <person name="Kutter Y."/>
            <person name="Vinke S."/>
            <person name="Viehoefer P."/>
            <person name="Jacob L."/>
            <person name="Luebke N.-C."/>
            <person name="Schulte-Berndt E."/>
            <person name="Hain C."/>
            <person name="Linder M."/>
            <person name="Schmidt P."/>
            <person name="Wollenschlaeger L."/>
            <person name="Luttermann T."/>
            <person name="Thieme E."/>
            <person name="Hassa J."/>
            <person name="Haak M."/>
            <person name="Wittchen M."/>
            <person name="Mentz A."/>
            <person name="Persicke M."/>
            <person name="Busche T."/>
            <person name="Ruckert C."/>
        </authorList>
    </citation>
    <scope>NUCLEOTIDE SEQUENCE [LARGE SCALE GENOMIC DNA]</scope>
    <source>
        <strain evidence="9 10">2039</strain>
    </source>
</reference>
<evidence type="ECO:0000256" key="8">
    <source>
        <dbReference type="SAM" id="Phobius"/>
    </source>
</evidence>
<gene>
    <name evidence="9" type="ORF">COCCU_06045</name>
</gene>
<keyword evidence="4 8" id="KW-0812">Transmembrane</keyword>
<comment type="similarity">
    <text evidence="2">Belongs to the DoxX family.</text>
</comment>
<protein>
    <submittedName>
        <fullName evidence="9">DoxX</fullName>
    </submittedName>
</protein>
<evidence type="ECO:0000256" key="2">
    <source>
        <dbReference type="ARBA" id="ARBA00006679"/>
    </source>
</evidence>
<feature type="transmembrane region" description="Helical" evidence="8">
    <location>
        <begin position="332"/>
        <end position="351"/>
    </location>
</feature>
<keyword evidence="6 8" id="KW-0472">Membrane</keyword>
<evidence type="ECO:0000256" key="3">
    <source>
        <dbReference type="ARBA" id="ARBA00022475"/>
    </source>
</evidence>
<proteinExistence type="inferred from homology"/>
<keyword evidence="10" id="KW-1185">Reference proteome</keyword>
<accession>A0A6B8VSL6</accession>
<dbReference type="InterPro" id="IPR032808">
    <property type="entry name" value="DoxX"/>
</dbReference>
<feature type="transmembrane region" description="Helical" evidence="8">
    <location>
        <begin position="232"/>
        <end position="248"/>
    </location>
</feature>
<evidence type="ECO:0000256" key="6">
    <source>
        <dbReference type="ARBA" id="ARBA00023136"/>
    </source>
</evidence>
<evidence type="ECO:0000256" key="1">
    <source>
        <dbReference type="ARBA" id="ARBA00004651"/>
    </source>
</evidence>
<evidence type="ECO:0000256" key="4">
    <source>
        <dbReference type="ARBA" id="ARBA00022692"/>
    </source>
</evidence>
<comment type="subcellular location">
    <subcellularLocation>
        <location evidence="1">Cell membrane</location>
        <topology evidence="1">Multi-pass membrane protein</topology>
    </subcellularLocation>
</comment>
<keyword evidence="5 8" id="KW-1133">Transmembrane helix</keyword>
<feature type="transmembrane region" description="Helical" evidence="8">
    <location>
        <begin position="297"/>
        <end position="320"/>
    </location>
</feature>
<evidence type="ECO:0000313" key="9">
    <source>
        <dbReference type="EMBL" id="QGU07153.1"/>
    </source>
</evidence>
<evidence type="ECO:0000256" key="7">
    <source>
        <dbReference type="SAM" id="MobiDB-lite"/>
    </source>
</evidence>
<feature type="compositionally biased region" description="Low complexity" evidence="7">
    <location>
        <begin position="138"/>
        <end position="151"/>
    </location>
</feature>
<dbReference type="EMBL" id="CP046455">
    <property type="protein sequence ID" value="QGU07153.1"/>
    <property type="molecule type" value="Genomic_DNA"/>
</dbReference>
<dbReference type="AlphaFoldDB" id="A0A6B8VSL6"/>
<organism evidence="9 10">
    <name type="scientific">Corynebacterium occultum</name>
    <dbReference type="NCBI Taxonomy" id="2675219"/>
    <lineage>
        <taxon>Bacteria</taxon>
        <taxon>Bacillati</taxon>
        <taxon>Actinomycetota</taxon>
        <taxon>Actinomycetes</taxon>
        <taxon>Mycobacteriales</taxon>
        <taxon>Corynebacteriaceae</taxon>
        <taxon>Corynebacterium</taxon>
    </lineage>
</organism>
<feature type="transmembrane region" description="Helical" evidence="8">
    <location>
        <begin position="255"/>
        <end position="277"/>
    </location>
</feature>
<dbReference type="InterPro" id="IPR051907">
    <property type="entry name" value="DoxX-like_oxidoreductase"/>
</dbReference>
<keyword evidence="3" id="KW-1003">Cell membrane</keyword>
<dbReference type="Proteomes" id="UP000424462">
    <property type="component" value="Chromosome"/>
</dbReference>